<dbReference type="InterPro" id="IPR038740">
    <property type="entry name" value="BioF2-like_GNAT_dom"/>
</dbReference>
<dbReference type="Pfam" id="PF13480">
    <property type="entry name" value="Acetyltransf_6"/>
    <property type="match status" value="1"/>
</dbReference>
<keyword evidence="3" id="KW-1185">Reference proteome</keyword>
<dbReference type="OrthoDB" id="140543at2157"/>
<evidence type="ECO:0000313" key="2">
    <source>
        <dbReference type="EMBL" id="CQR53192.1"/>
    </source>
</evidence>
<dbReference type="AlphaFoldDB" id="A0A0D6JWL3"/>
<proteinExistence type="predicted"/>
<gene>
    <name evidence="2" type="ORF">BN996_03509</name>
</gene>
<dbReference type="PANTHER" id="PTHR36174:SF1">
    <property type="entry name" value="LIPID II:GLYCINE GLYCYLTRANSFERASE"/>
    <property type="match status" value="1"/>
</dbReference>
<dbReference type="PANTHER" id="PTHR36174">
    <property type="entry name" value="LIPID II:GLYCINE GLYCYLTRANSFERASE"/>
    <property type="match status" value="1"/>
</dbReference>
<dbReference type="Proteomes" id="UP000198902">
    <property type="component" value="Unassembled WGS sequence"/>
</dbReference>
<evidence type="ECO:0000259" key="1">
    <source>
        <dbReference type="Pfam" id="PF13480"/>
    </source>
</evidence>
<sequence length="345" mass="38678">MSQLRIETLSLDEWGAALPPSGTEVFHTPAVLAAIDEHFDGEMHLFGVFKGQEPVALFPTFVRRNPLGRVVVSPPPSMAIPYIGPVMMPNSPKQSAYESVNREFADLVVEELGIRSNRTFVRLLCSPAYLDPRPFEWTGFAVKPSFTYRLDLDGRSLDEIQAQFSSSLRREIRQARELDVTIADEGLDGARVVYDDVVSRYDEQDEPFGMPWEFVESMVENLGDRCRVYVARDPDGEYLSGMIVPFSAEVGYFWLGGARGQYDGVSINSLLHWTIIEDIVEDEALASVTKYDLVGANTERLCNYKSKFGGELVPYYVVESTGVGMNLAKRTYQLLNKGSERIATK</sequence>
<dbReference type="RefSeq" id="WP_089781151.1">
    <property type="nucleotide sequence ID" value="NZ_CABLRR010000005.1"/>
</dbReference>
<name>A0A0D6JWL3_9EURY</name>
<organism evidence="2 3">
    <name type="scientific">Haloferax massiliensis</name>
    <dbReference type="NCBI Taxonomy" id="1476858"/>
    <lineage>
        <taxon>Archaea</taxon>
        <taxon>Methanobacteriati</taxon>
        <taxon>Methanobacteriota</taxon>
        <taxon>Stenosarchaea group</taxon>
        <taxon>Halobacteria</taxon>
        <taxon>Halobacteriales</taxon>
        <taxon>Haloferacaceae</taxon>
        <taxon>Haloferax</taxon>
    </lineage>
</organism>
<dbReference type="InterPro" id="IPR050644">
    <property type="entry name" value="PG_Glycine_Bridge_Synth"/>
</dbReference>
<feature type="domain" description="BioF2-like acetyltransferase" evidence="1">
    <location>
        <begin position="165"/>
        <end position="305"/>
    </location>
</feature>
<protein>
    <recommendedName>
        <fullName evidence="1">BioF2-like acetyltransferase domain-containing protein</fullName>
    </recommendedName>
</protein>
<reference evidence="3" key="1">
    <citation type="submission" date="2015-03" db="EMBL/GenBank/DDBJ databases">
        <authorList>
            <person name="Urmite Genomes"/>
        </authorList>
    </citation>
    <scope>NUCLEOTIDE SEQUENCE [LARGE SCALE GENOMIC DNA]</scope>
    <source>
        <strain evidence="3">Arc-Hr</strain>
    </source>
</reference>
<dbReference type="Gene3D" id="3.40.630.30">
    <property type="match status" value="1"/>
</dbReference>
<evidence type="ECO:0000313" key="3">
    <source>
        <dbReference type="Proteomes" id="UP000198902"/>
    </source>
</evidence>
<dbReference type="EMBL" id="CSTE01000005">
    <property type="protein sequence ID" value="CQR53192.1"/>
    <property type="molecule type" value="Genomic_DNA"/>
</dbReference>
<dbReference type="SUPFAM" id="SSF55729">
    <property type="entry name" value="Acyl-CoA N-acyltransferases (Nat)"/>
    <property type="match status" value="1"/>
</dbReference>
<accession>A0A0D6JWL3</accession>
<dbReference type="InterPro" id="IPR016181">
    <property type="entry name" value="Acyl_CoA_acyltransferase"/>
</dbReference>